<dbReference type="Proteomes" id="UP001318040">
    <property type="component" value="Chromosome 47"/>
</dbReference>
<evidence type="ECO:0000256" key="8">
    <source>
        <dbReference type="ARBA" id="ARBA00022989"/>
    </source>
</evidence>
<comment type="similarity">
    <text evidence="3">Belongs to the claudin family.</text>
</comment>
<feature type="compositionally biased region" description="Basic residues" evidence="10">
    <location>
        <begin position="259"/>
        <end position="268"/>
    </location>
</feature>
<dbReference type="InterPro" id="IPR017974">
    <property type="entry name" value="Claudin_CS"/>
</dbReference>
<dbReference type="InterPro" id="IPR004031">
    <property type="entry name" value="PMP22/EMP/MP20/Claudin"/>
</dbReference>
<dbReference type="GO" id="GO:0005923">
    <property type="term" value="C:bicellular tight junction"/>
    <property type="evidence" value="ECO:0007669"/>
    <property type="project" value="UniProtKB-SubCell"/>
</dbReference>
<feature type="transmembrane region" description="Helical" evidence="11">
    <location>
        <begin position="161"/>
        <end position="183"/>
    </location>
</feature>
<comment type="subcellular location">
    <subcellularLocation>
        <location evidence="1">Cell junction</location>
        <location evidence="1">Tight junction</location>
    </subcellularLocation>
    <subcellularLocation>
        <location evidence="2">Cell membrane</location>
        <topology evidence="2">Multi-pass membrane protein</topology>
    </subcellularLocation>
</comment>
<evidence type="ECO:0000256" key="6">
    <source>
        <dbReference type="ARBA" id="ARBA00022692"/>
    </source>
</evidence>
<sequence>MGVTGMQVLGASLAFVGLVGVIVCTASNEWRITSRAKSLMTASWVSHGLWKQCTANAMGSMQCKPNFTMLDLDVYIRACQGLMVSSVVIGGLAALCTLFGMKCTHVGPLTAKSKAHMSIFSGTAYMLSGAAAVTAVSYYAHAVTIDFYDPYLIGAKYEYGSGLYVGWAGSCLVLLGGGLLLCAACRQQRESSTAQPYHTTPRVFQTCGDGRAGLRVVEGPPPPPPGRSARGTRPAGRSAGISGVPGSDRSSVSSSGVRGLHHPKSAYV</sequence>
<evidence type="ECO:0000313" key="12">
    <source>
        <dbReference type="Proteomes" id="UP001318040"/>
    </source>
</evidence>
<feature type="compositionally biased region" description="Low complexity" evidence="10">
    <location>
        <begin position="227"/>
        <end position="258"/>
    </location>
</feature>
<evidence type="ECO:0000256" key="5">
    <source>
        <dbReference type="ARBA" id="ARBA00022475"/>
    </source>
</evidence>
<keyword evidence="5" id="KW-1003">Cell membrane</keyword>
<gene>
    <name evidence="13" type="primary">LOC116952504</name>
</gene>
<evidence type="ECO:0000256" key="1">
    <source>
        <dbReference type="ARBA" id="ARBA00004435"/>
    </source>
</evidence>
<dbReference type="AlphaFoldDB" id="A0AAJ7U153"/>
<dbReference type="GO" id="GO:0005886">
    <property type="term" value="C:plasma membrane"/>
    <property type="evidence" value="ECO:0007669"/>
    <property type="project" value="UniProtKB-SubCell"/>
</dbReference>
<evidence type="ECO:0000256" key="2">
    <source>
        <dbReference type="ARBA" id="ARBA00004651"/>
    </source>
</evidence>
<feature type="transmembrane region" description="Helical" evidence="11">
    <location>
        <begin position="119"/>
        <end position="141"/>
    </location>
</feature>
<evidence type="ECO:0000313" key="13">
    <source>
        <dbReference type="RefSeq" id="XP_032827787.1"/>
    </source>
</evidence>
<proteinExistence type="inferred from homology"/>
<keyword evidence="12" id="KW-1185">Reference proteome</keyword>
<dbReference type="RefSeq" id="XP_032827787.1">
    <property type="nucleotide sequence ID" value="XM_032971896.1"/>
</dbReference>
<evidence type="ECO:0000256" key="9">
    <source>
        <dbReference type="ARBA" id="ARBA00023136"/>
    </source>
</evidence>
<keyword evidence="9 11" id="KW-0472">Membrane</keyword>
<dbReference type="KEGG" id="pmrn:116952504"/>
<reference evidence="13" key="1">
    <citation type="submission" date="2025-08" db="UniProtKB">
        <authorList>
            <consortium name="RefSeq"/>
        </authorList>
    </citation>
    <scope>IDENTIFICATION</scope>
    <source>
        <tissue evidence="13">Sperm</tissue>
    </source>
</reference>
<dbReference type="PRINTS" id="PR01077">
    <property type="entry name" value="CLAUDIN"/>
</dbReference>
<dbReference type="PANTHER" id="PTHR12002">
    <property type="entry name" value="CLAUDIN"/>
    <property type="match status" value="1"/>
</dbReference>
<evidence type="ECO:0000256" key="10">
    <source>
        <dbReference type="SAM" id="MobiDB-lite"/>
    </source>
</evidence>
<evidence type="ECO:0000256" key="7">
    <source>
        <dbReference type="ARBA" id="ARBA00022949"/>
    </source>
</evidence>
<organism evidence="12 13">
    <name type="scientific">Petromyzon marinus</name>
    <name type="common">Sea lamprey</name>
    <dbReference type="NCBI Taxonomy" id="7757"/>
    <lineage>
        <taxon>Eukaryota</taxon>
        <taxon>Metazoa</taxon>
        <taxon>Chordata</taxon>
        <taxon>Craniata</taxon>
        <taxon>Vertebrata</taxon>
        <taxon>Cyclostomata</taxon>
        <taxon>Hyperoartia</taxon>
        <taxon>Petromyzontiformes</taxon>
        <taxon>Petromyzontidae</taxon>
        <taxon>Petromyzon</taxon>
    </lineage>
</organism>
<keyword evidence="7" id="KW-0965">Cell junction</keyword>
<evidence type="ECO:0000256" key="11">
    <source>
        <dbReference type="SAM" id="Phobius"/>
    </source>
</evidence>
<dbReference type="Gene3D" id="1.20.140.150">
    <property type="match status" value="1"/>
</dbReference>
<dbReference type="GO" id="GO:0005198">
    <property type="term" value="F:structural molecule activity"/>
    <property type="evidence" value="ECO:0007669"/>
    <property type="project" value="InterPro"/>
</dbReference>
<feature type="region of interest" description="Disordered" evidence="10">
    <location>
        <begin position="214"/>
        <end position="268"/>
    </location>
</feature>
<evidence type="ECO:0000256" key="4">
    <source>
        <dbReference type="ARBA" id="ARBA00022427"/>
    </source>
</evidence>
<dbReference type="InterPro" id="IPR006187">
    <property type="entry name" value="Claudin"/>
</dbReference>
<keyword evidence="8 11" id="KW-1133">Transmembrane helix</keyword>
<keyword evidence="6 11" id="KW-0812">Transmembrane</keyword>
<evidence type="ECO:0000256" key="3">
    <source>
        <dbReference type="ARBA" id="ARBA00008295"/>
    </source>
</evidence>
<dbReference type="Pfam" id="PF00822">
    <property type="entry name" value="PMP22_Claudin"/>
    <property type="match status" value="1"/>
</dbReference>
<keyword evidence="4" id="KW-0796">Tight junction</keyword>
<name>A0AAJ7U153_PETMA</name>
<accession>A0AAJ7U153</accession>
<protein>
    <submittedName>
        <fullName evidence="13">Claudin-7-like</fullName>
    </submittedName>
</protein>
<dbReference type="PROSITE" id="PS01346">
    <property type="entry name" value="CLAUDIN"/>
    <property type="match status" value="1"/>
</dbReference>